<feature type="compositionally biased region" description="Low complexity" evidence="11">
    <location>
        <begin position="928"/>
        <end position="937"/>
    </location>
</feature>
<dbReference type="EC" id="2.7.7.7" evidence="3"/>
<comment type="function">
    <text evidence="9">DNA polymerase III is a complex, multichain enzyme responsible for most of the replicative synthesis in bacteria. This DNA polymerase also exhibits 3' to 5' exonuclease activity. The alpha chain is the DNA polymerase.</text>
</comment>
<keyword evidence="8" id="KW-0239">DNA-directed DNA polymerase</keyword>
<dbReference type="NCBIfam" id="NF005298">
    <property type="entry name" value="PRK06826.1"/>
    <property type="match status" value="1"/>
</dbReference>
<feature type="domain" description="Polymerase/histidinol phosphatase N-terminal" evidence="12">
    <location>
        <begin position="5"/>
        <end position="72"/>
    </location>
</feature>
<dbReference type="Pfam" id="PF07733">
    <property type="entry name" value="DNA_pol3_alpha"/>
    <property type="match status" value="1"/>
</dbReference>
<evidence type="ECO:0000256" key="6">
    <source>
        <dbReference type="ARBA" id="ARBA00022695"/>
    </source>
</evidence>
<dbReference type="GO" id="GO:0003887">
    <property type="term" value="F:DNA-directed DNA polymerase activity"/>
    <property type="evidence" value="ECO:0007669"/>
    <property type="project" value="UniProtKB-KW"/>
</dbReference>
<evidence type="ECO:0000259" key="12">
    <source>
        <dbReference type="SMART" id="SM00481"/>
    </source>
</evidence>
<evidence type="ECO:0000313" key="13">
    <source>
        <dbReference type="EMBL" id="SCZ79910.1"/>
    </source>
</evidence>
<organism evidence="13 14">
    <name type="scientific">Acidaminobacter hydrogenoformans DSM 2784</name>
    <dbReference type="NCBI Taxonomy" id="1120920"/>
    <lineage>
        <taxon>Bacteria</taxon>
        <taxon>Bacillati</taxon>
        <taxon>Bacillota</taxon>
        <taxon>Clostridia</taxon>
        <taxon>Peptostreptococcales</taxon>
        <taxon>Acidaminobacteraceae</taxon>
        <taxon>Acidaminobacter</taxon>
    </lineage>
</organism>
<comment type="subcellular location">
    <subcellularLocation>
        <location evidence="1">Cytoplasm</location>
    </subcellularLocation>
</comment>
<dbReference type="NCBIfam" id="TIGR00594">
    <property type="entry name" value="polc"/>
    <property type="match status" value="1"/>
</dbReference>
<dbReference type="PANTHER" id="PTHR32294">
    <property type="entry name" value="DNA POLYMERASE III SUBUNIT ALPHA"/>
    <property type="match status" value="1"/>
</dbReference>
<dbReference type="InterPro" id="IPR029460">
    <property type="entry name" value="DNAPol_HHH"/>
</dbReference>
<dbReference type="InterPro" id="IPR003141">
    <property type="entry name" value="Pol/His_phosphatase_N"/>
</dbReference>
<evidence type="ECO:0000256" key="9">
    <source>
        <dbReference type="ARBA" id="ARBA00025611"/>
    </source>
</evidence>
<evidence type="ECO:0000256" key="7">
    <source>
        <dbReference type="ARBA" id="ARBA00022705"/>
    </source>
</evidence>
<evidence type="ECO:0000256" key="1">
    <source>
        <dbReference type="ARBA" id="ARBA00004496"/>
    </source>
</evidence>
<dbReference type="Pfam" id="PF01336">
    <property type="entry name" value="tRNA_anti-codon"/>
    <property type="match status" value="1"/>
</dbReference>
<comment type="similarity">
    <text evidence="2">Belongs to the DNA polymerase type-C family. DnaE subfamily.</text>
</comment>
<dbReference type="NCBIfam" id="NF004226">
    <property type="entry name" value="PRK05673.1"/>
    <property type="match status" value="1"/>
</dbReference>
<comment type="catalytic activity">
    <reaction evidence="10">
        <text>DNA(n) + a 2'-deoxyribonucleoside 5'-triphosphate = DNA(n+1) + diphosphate</text>
        <dbReference type="Rhea" id="RHEA:22508"/>
        <dbReference type="Rhea" id="RHEA-COMP:17339"/>
        <dbReference type="Rhea" id="RHEA-COMP:17340"/>
        <dbReference type="ChEBI" id="CHEBI:33019"/>
        <dbReference type="ChEBI" id="CHEBI:61560"/>
        <dbReference type="ChEBI" id="CHEBI:173112"/>
        <dbReference type="EC" id="2.7.7.7"/>
    </reaction>
</comment>
<dbReference type="InterPro" id="IPR011708">
    <property type="entry name" value="DNA_pol3_alpha_NTPase_dom"/>
</dbReference>
<dbReference type="RefSeq" id="WP_092591072.1">
    <property type="nucleotide sequence ID" value="NZ_FMWL01000009.1"/>
</dbReference>
<evidence type="ECO:0000256" key="2">
    <source>
        <dbReference type="ARBA" id="ARBA00009496"/>
    </source>
</evidence>
<dbReference type="PANTHER" id="PTHR32294:SF0">
    <property type="entry name" value="DNA POLYMERASE III SUBUNIT ALPHA"/>
    <property type="match status" value="1"/>
</dbReference>
<reference evidence="13 14" key="1">
    <citation type="submission" date="2016-10" db="EMBL/GenBank/DDBJ databases">
        <authorList>
            <person name="de Groot N.N."/>
        </authorList>
    </citation>
    <scope>NUCLEOTIDE SEQUENCE [LARGE SCALE GENOMIC DNA]</scope>
    <source>
        <strain evidence="13 14">DSM 2784</strain>
    </source>
</reference>
<dbReference type="InterPro" id="IPR004013">
    <property type="entry name" value="PHP_dom"/>
</dbReference>
<dbReference type="GO" id="GO:0008408">
    <property type="term" value="F:3'-5' exonuclease activity"/>
    <property type="evidence" value="ECO:0007669"/>
    <property type="project" value="InterPro"/>
</dbReference>
<evidence type="ECO:0000256" key="4">
    <source>
        <dbReference type="ARBA" id="ARBA00019114"/>
    </source>
</evidence>
<dbReference type="InterPro" id="IPR040982">
    <property type="entry name" value="DNA_pol3_finger"/>
</dbReference>
<dbReference type="SMART" id="SM00481">
    <property type="entry name" value="POLIIIAc"/>
    <property type="match status" value="1"/>
</dbReference>
<protein>
    <recommendedName>
        <fullName evidence="4">DNA polymerase III subunit alpha</fullName>
        <ecNumber evidence="3">2.7.7.7</ecNumber>
    </recommendedName>
</protein>
<evidence type="ECO:0000313" key="14">
    <source>
        <dbReference type="Proteomes" id="UP000199208"/>
    </source>
</evidence>
<evidence type="ECO:0000256" key="11">
    <source>
        <dbReference type="SAM" id="MobiDB-lite"/>
    </source>
</evidence>
<proteinExistence type="inferred from homology"/>
<evidence type="ECO:0000256" key="10">
    <source>
        <dbReference type="ARBA" id="ARBA00049244"/>
    </source>
</evidence>
<dbReference type="SUPFAM" id="SSF89550">
    <property type="entry name" value="PHP domain-like"/>
    <property type="match status" value="1"/>
</dbReference>
<evidence type="ECO:0000256" key="5">
    <source>
        <dbReference type="ARBA" id="ARBA00022679"/>
    </source>
</evidence>
<dbReference type="EMBL" id="FMWL01000009">
    <property type="protein sequence ID" value="SCZ79910.1"/>
    <property type="molecule type" value="Genomic_DNA"/>
</dbReference>
<dbReference type="STRING" id="1120920.SAMN03080599_02008"/>
<dbReference type="InterPro" id="IPR004365">
    <property type="entry name" value="NA-bd_OB_tRNA"/>
</dbReference>
<keyword evidence="14" id="KW-1185">Reference proteome</keyword>
<dbReference type="CDD" id="cd12113">
    <property type="entry name" value="PHP_PolIIIA_DnaE3"/>
    <property type="match status" value="1"/>
</dbReference>
<dbReference type="InterPro" id="IPR004805">
    <property type="entry name" value="DnaE2/DnaE/PolC"/>
</dbReference>
<accession>A0A1G5S247</accession>
<keyword evidence="6" id="KW-0548">Nucleotidyltransferase</keyword>
<dbReference type="Gene3D" id="1.10.150.870">
    <property type="match status" value="1"/>
</dbReference>
<name>A0A1G5S247_9FIRM</name>
<dbReference type="InterPro" id="IPR016195">
    <property type="entry name" value="Pol/histidinol_Pase-like"/>
</dbReference>
<dbReference type="GO" id="GO:0006260">
    <property type="term" value="P:DNA replication"/>
    <property type="evidence" value="ECO:0007669"/>
    <property type="project" value="UniProtKB-KW"/>
</dbReference>
<feature type="region of interest" description="Disordered" evidence="11">
    <location>
        <begin position="928"/>
        <end position="947"/>
    </location>
</feature>
<dbReference type="InterPro" id="IPR041931">
    <property type="entry name" value="DNA_pol3_alpha_thumb_dom"/>
</dbReference>
<dbReference type="Gene3D" id="1.10.10.1600">
    <property type="entry name" value="Bacterial DNA polymerase III alpha subunit, thumb domain"/>
    <property type="match status" value="1"/>
</dbReference>
<dbReference type="Pfam" id="PF02811">
    <property type="entry name" value="PHP"/>
    <property type="match status" value="1"/>
</dbReference>
<gene>
    <name evidence="13" type="ORF">SAMN03080599_02008</name>
</gene>
<evidence type="ECO:0000256" key="3">
    <source>
        <dbReference type="ARBA" id="ARBA00012417"/>
    </source>
</evidence>
<dbReference type="Proteomes" id="UP000199208">
    <property type="component" value="Unassembled WGS sequence"/>
</dbReference>
<dbReference type="Pfam" id="PF17657">
    <property type="entry name" value="DNA_pol3_finger"/>
    <property type="match status" value="1"/>
</dbReference>
<dbReference type="CDD" id="cd04485">
    <property type="entry name" value="DnaE_OBF"/>
    <property type="match status" value="1"/>
</dbReference>
<evidence type="ECO:0000256" key="8">
    <source>
        <dbReference type="ARBA" id="ARBA00022932"/>
    </source>
</evidence>
<keyword evidence="7" id="KW-0235">DNA replication</keyword>
<dbReference type="Gene3D" id="3.20.20.140">
    <property type="entry name" value="Metal-dependent hydrolases"/>
    <property type="match status" value="1"/>
</dbReference>
<dbReference type="Pfam" id="PF14579">
    <property type="entry name" value="HHH_6"/>
    <property type="match status" value="1"/>
</dbReference>
<dbReference type="OrthoDB" id="9803237at2"/>
<sequence length="1173" mass="132003">MSKFVHLHLHTEYSLLDGFTVIDRLFERVKEQGMDAVAITDHGVMFGVVDFYKAAKAAGVKPIIGCEVYMASRSMHDKDASMDKNRGHLVLLAENAKGYENLIHLVSRGFIEGYYYKPRIDLELLAKHSEGLICLSACLGGDVQALIAEDRYGEAKALALKFYEIFGPDRYYLELQDHGIELQKKVNLQLIRMSKETGIPLVATNDVHYIDPGDHEVHDVLLCIQTGKTVADQDRMTFPTREFFLKSPEEMQRLFPYAPEALANTVKIAERCQFDFDFSSLHLPEFELPEGVTAQVYLRQLCYDGMHKRYHVTPEHIRRLEFELGTIHDMGYEDYFLIVWDFIKFAKEQGILVGPGRGSVGGSLVAYCLEITDVDPLAYDLIFERFLNPERVTMPDIDIDFQDDRRQEVIDYVVKKYGKEHVAQIITFGTMAARAAIRDVGRALNLPYADVDKIAKEIPTILGMTIDRALEMNAKLKGFYDTDAEARRLIDFARKVEGLPRHSSTHAAGVVISKAPVDHYVPLTVQDGNVTTQFGMLLLEELGLLKMDFLGLRTLTVIQRAVDLIKENYDLDIDFSKISTDDPKSYAGIGSGQTLGIFQLESAGMTRFMRELKPTCLEDITAGISLYRPGPMDSIPRYVKSKNNPQLITYLDPKLKDILGVTYGCLVYQEQVMQIVRELGGYSYGRSDLVRRAMSKKKMSVMEEERRYFIHGKLDDEGSVEIAGCLRNGVSKEAADAIFDDMIDFAKYAFNKSHAAGYALISFQTAWLKAHYPVEFMAALMSSVMGSQTKLAVYIVECQRMNLKVLPPSVNHSVEQFSVEGGAIRYGLLGIKNVGSGIIRALEAERKAHGPFRNFTEFCDRIPSGELNKKAVESLIKAGAFDGMGARRSQLLASFERIVDSAHREKRNNAAGQVSLFSGLSMAMAGEASASAGGSEANTPPAPPELLPDVPEFDVRTILAFEKEVLGIYFSGHPLSAFKDEVDNISSLRLSDLFESWEEGTGQFADGERVVIAGLIAKRTDKITRSNARMCFLSLEDLYAAIEVMVFPMMLTRYELHLNEDGFIIVEGRLSLREDEPPKLIADAVYPLNLETIKRFKKVPDPKLFLKMEHLEAALWERVKKVLQKYPGEMEVVLYLEKEKKTIRTQEKLWVKAADRLLTELRVELGHDAVKIK</sequence>
<dbReference type="GO" id="GO:0003676">
    <property type="term" value="F:nucleic acid binding"/>
    <property type="evidence" value="ECO:0007669"/>
    <property type="project" value="InterPro"/>
</dbReference>
<keyword evidence="5" id="KW-0808">Transferase</keyword>
<dbReference type="GO" id="GO:0005737">
    <property type="term" value="C:cytoplasm"/>
    <property type="evidence" value="ECO:0007669"/>
    <property type="project" value="UniProtKB-SubCell"/>
</dbReference>
<dbReference type="AlphaFoldDB" id="A0A1G5S247"/>